<accession>A0A2T4SXS8</accession>
<dbReference type="AlphaFoldDB" id="A0A2T4SXS8"/>
<evidence type="ECO:0000256" key="4">
    <source>
        <dbReference type="PROSITE-ProRule" id="PRU00182"/>
    </source>
</evidence>
<dbReference type="InterPro" id="IPR050343">
    <property type="entry name" value="RsuA_PseudoU_synthase"/>
</dbReference>
<dbReference type="EMBL" id="QXRZ01000005">
    <property type="protein sequence ID" value="RIL42384.1"/>
    <property type="molecule type" value="Genomic_DNA"/>
</dbReference>
<dbReference type="FunFam" id="3.10.290.10:FF:000003">
    <property type="entry name" value="Pseudouridine synthase"/>
    <property type="match status" value="1"/>
</dbReference>
<dbReference type="GO" id="GO:0005829">
    <property type="term" value="C:cytosol"/>
    <property type="evidence" value="ECO:0007669"/>
    <property type="project" value="UniProtKB-ARBA"/>
</dbReference>
<dbReference type="Gene3D" id="3.30.70.580">
    <property type="entry name" value="Pseudouridine synthase I, catalytic domain, N-terminal subdomain"/>
    <property type="match status" value="1"/>
</dbReference>
<dbReference type="PROSITE" id="PS50889">
    <property type="entry name" value="S4"/>
    <property type="match status" value="1"/>
</dbReference>
<dbReference type="InterPro" id="IPR018496">
    <property type="entry name" value="PsdUridine_synth_RsuA/RluB_CS"/>
</dbReference>
<comment type="caution">
    <text evidence="7">The sequence shown here is derived from an EMBL/GenBank/DDBJ whole genome shotgun (WGS) entry which is preliminary data.</text>
</comment>
<dbReference type="SMART" id="SM00363">
    <property type="entry name" value="S4"/>
    <property type="match status" value="1"/>
</dbReference>
<name>A0A2T4SXS8_STAGA</name>
<dbReference type="InterPro" id="IPR020094">
    <property type="entry name" value="TruA/RsuA/RluB/E/F_N"/>
</dbReference>
<dbReference type="CDD" id="cd02553">
    <property type="entry name" value="PseudoU_synth_RsuA"/>
    <property type="match status" value="1"/>
</dbReference>
<sequence>MRIDKFLSHMGVGTRTEVKQLLKKGAISVNNQVEKSPKTQIQPSEDQVKLNGERIQYVDKVYLLLNKPKGYISATVDDHHKTVIDLIDDYKYLDLFPVGRLDKDTEGLLLITNDGDFNHQLMSPTKHVSKTYEVISQKTITKNDIKLFKTGIELNEGLTKPAELKVGEQEKQSFVTIYEGKYHQVKRMFHAIDNEVIELKRIKIGDLALDDDLIQGTYRHLTEQDFKQLGLK</sequence>
<dbReference type="GO" id="GO:0000455">
    <property type="term" value="P:enzyme-directed rRNA pseudouridine synthesis"/>
    <property type="evidence" value="ECO:0007669"/>
    <property type="project" value="UniProtKB-ARBA"/>
</dbReference>
<dbReference type="CDD" id="cd00165">
    <property type="entry name" value="S4"/>
    <property type="match status" value="1"/>
</dbReference>
<dbReference type="Gene3D" id="3.30.70.1560">
    <property type="entry name" value="Alpha-L RNA-binding motif"/>
    <property type="match status" value="1"/>
</dbReference>
<dbReference type="Pfam" id="PF00849">
    <property type="entry name" value="PseudoU_synth_2"/>
    <property type="match status" value="1"/>
</dbReference>
<dbReference type="Proteomes" id="UP000283576">
    <property type="component" value="Unassembled WGS sequence"/>
</dbReference>
<dbReference type="EC" id="5.4.99.-" evidence="5"/>
<evidence type="ECO:0000256" key="5">
    <source>
        <dbReference type="RuleBase" id="RU003887"/>
    </source>
</evidence>
<dbReference type="InterPro" id="IPR020103">
    <property type="entry name" value="PsdUridine_synth_cat_dom_sf"/>
</dbReference>
<dbReference type="PANTHER" id="PTHR47683">
    <property type="entry name" value="PSEUDOURIDINE SYNTHASE FAMILY PROTEIN-RELATED"/>
    <property type="match status" value="1"/>
</dbReference>
<dbReference type="PANTHER" id="PTHR47683:SF4">
    <property type="entry name" value="PSEUDOURIDINE SYNTHASE"/>
    <property type="match status" value="1"/>
</dbReference>
<dbReference type="NCBIfam" id="TIGR00093">
    <property type="entry name" value="pseudouridine synthase"/>
    <property type="match status" value="1"/>
</dbReference>
<organism evidence="7 8">
    <name type="scientific">Staphylococcus gallinarum</name>
    <dbReference type="NCBI Taxonomy" id="1293"/>
    <lineage>
        <taxon>Bacteria</taxon>
        <taxon>Bacillati</taxon>
        <taxon>Bacillota</taxon>
        <taxon>Bacilli</taxon>
        <taxon>Bacillales</taxon>
        <taxon>Staphylococcaceae</taxon>
        <taxon>Staphylococcus</taxon>
    </lineage>
</organism>
<dbReference type="PROSITE" id="PS01149">
    <property type="entry name" value="PSI_RSU"/>
    <property type="match status" value="1"/>
</dbReference>
<gene>
    <name evidence="7" type="ORF">BUZ01_09330</name>
</gene>
<dbReference type="InterPro" id="IPR006145">
    <property type="entry name" value="PsdUridine_synth_RsuA/RluA"/>
</dbReference>
<keyword evidence="2 4" id="KW-0694">RNA-binding</keyword>
<dbReference type="Pfam" id="PF01479">
    <property type="entry name" value="S4"/>
    <property type="match status" value="1"/>
</dbReference>
<dbReference type="Gene3D" id="3.10.290.10">
    <property type="entry name" value="RNA-binding S4 domain"/>
    <property type="match status" value="1"/>
</dbReference>
<dbReference type="FunFam" id="3.30.70.1560:FF:000001">
    <property type="entry name" value="Pseudouridine synthase"/>
    <property type="match status" value="1"/>
</dbReference>
<feature type="domain" description="RNA-binding S4" evidence="6">
    <location>
        <begin position="1"/>
        <end position="69"/>
    </location>
</feature>
<protein>
    <recommendedName>
        <fullName evidence="5">Pseudouridine synthase</fullName>
        <ecNumber evidence="5">5.4.99.-</ecNumber>
    </recommendedName>
</protein>
<dbReference type="InterPro" id="IPR000748">
    <property type="entry name" value="PsdUridine_synth_RsuA/RluB/E/F"/>
</dbReference>
<evidence type="ECO:0000256" key="3">
    <source>
        <dbReference type="ARBA" id="ARBA00023235"/>
    </source>
</evidence>
<evidence type="ECO:0000256" key="1">
    <source>
        <dbReference type="ARBA" id="ARBA00008348"/>
    </source>
</evidence>
<keyword evidence="3 5" id="KW-0413">Isomerase</keyword>
<dbReference type="InterPro" id="IPR042092">
    <property type="entry name" value="PsdUridine_s_RsuA/RluB/E/F_cat"/>
</dbReference>
<dbReference type="RefSeq" id="WP_107527464.1">
    <property type="nucleotide sequence ID" value="NZ_CP086207.1"/>
</dbReference>
<evidence type="ECO:0000259" key="6">
    <source>
        <dbReference type="SMART" id="SM00363"/>
    </source>
</evidence>
<reference evidence="7 8" key="1">
    <citation type="journal article" date="2016" name="Front. Microbiol.">
        <title>Comprehensive Phylogenetic Analysis of Bovine Non-aureus Staphylococci Species Based on Whole-Genome Sequencing.</title>
        <authorList>
            <person name="Naushad S."/>
            <person name="Barkema H.W."/>
            <person name="Luby C."/>
            <person name="Condas L.A."/>
            <person name="Nobrega D.B."/>
            <person name="Carson D.A."/>
            <person name="De Buck J."/>
        </authorList>
    </citation>
    <scope>NUCLEOTIDE SEQUENCE [LARGE SCALE GENOMIC DNA]</scope>
    <source>
        <strain evidence="7 8">SNUC 1388</strain>
    </source>
</reference>
<dbReference type="SUPFAM" id="SSF55120">
    <property type="entry name" value="Pseudouridine synthase"/>
    <property type="match status" value="1"/>
</dbReference>
<dbReference type="InterPro" id="IPR002942">
    <property type="entry name" value="S4_RNA-bd"/>
</dbReference>
<evidence type="ECO:0000313" key="7">
    <source>
        <dbReference type="EMBL" id="RIL42384.1"/>
    </source>
</evidence>
<proteinExistence type="inferred from homology"/>
<comment type="similarity">
    <text evidence="1 5">Belongs to the pseudouridine synthase RsuA family.</text>
</comment>
<evidence type="ECO:0000313" key="8">
    <source>
        <dbReference type="Proteomes" id="UP000283576"/>
    </source>
</evidence>
<dbReference type="GO" id="GO:0003723">
    <property type="term" value="F:RNA binding"/>
    <property type="evidence" value="ECO:0007669"/>
    <property type="project" value="UniProtKB-KW"/>
</dbReference>
<dbReference type="SUPFAM" id="SSF55174">
    <property type="entry name" value="Alpha-L RNA-binding motif"/>
    <property type="match status" value="1"/>
</dbReference>
<evidence type="ECO:0000256" key="2">
    <source>
        <dbReference type="ARBA" id="ARBA00022884"/>
    </source>
</evidence>
<dbReference type="GO" id="GO:0120159">
    <property type="term" value="F:rRNA pseudouridine synthase activity"/>
    <property type="evidence" value="ECO:0007669"/>
    <property type="project" value="UniProtKB-ARBA"/>
</dbReference>
<dbReference type="InterPro" id="IPR036986">
    <property type="entry name" value="S4_RNA-bd_sf"/>
</dbReference>